<keyword evidence="6" id="KW-1185">Reference proteome</keyword>
<dbReference type="PANTHER" id="PTHR45633">
    <property type="entry name" value="60 KDA HEAT SHOCK PROTEIN, MITOCHONDRIAL"/>
    <property type="match status" value="1"/>
</dbReference>
<dbReference type="FunFam" id="3.50.7.10:FF:000001">
    <property type="entry name" value="60 kDa chaperonin"/>
    <property type="match status" value="1"/>
</dbReference>
<dbReference type="SUPFAM" id="SSF54849">
    <property type="entry name" value="GroEL-intermediate domain like"/>
    <property type="match status" value="1"/>
</dbReference>
<dbReference type="SUPFAM" id="SSF48592">
    <property type="entry name" value="GroEL equatorial domain-like"/>
    <property type="match status" value="2"/>
</dbReference>
<dbReference type="Gene3D" id="3.50.7.10">
    <property type="entry name" value="GroEL"/>
    <property type="match status" value="1"/>
</dbReference>
<sequence>MLLWGFELLPSKLEGSSPGHSGYCPSGSHSGTNSKVKRDLVEALIDGEFYMREDAEVPDQRQGARMAIDALVGNLYSTAQPITSFEQIALFGTAAANGDRVIGELIAKAFEKGWGNNLHVLADRKTPPSIELQLYWGMTLDRGYLSPYFITNHKTKECVLRDPYIMILEKKVSNCVFFDLLTEIGPVRRYNGTDVLIIAEDIENDLLASLVLNGVATATKACSIKPPGFGESRKASLRDIAKFTYGKVMTGKDFQCISLGHAEKITVSKDQTVILRCKACIGHEKLLQWRFTMENLQDFPEESRTKHSYLAAVIKVCGSNKAEVREKKDRVANAINAVKAAKEGVVSVMSLLYACKELDKLQTANHGQKIGVQAIQYALEMLVSAIAYSAGVDGSVVSKLLEGSKPKPLGKGENADMLMPEIVFPLKTIRAVLVEATSEMLARL</sequence>
<comment type="caution">
    <text evidence="5">The sequence shown here is derived from an EMBL/GenBank/DDBJ whole genome shotgun (WGS) entry which is preliminary data.</text>
</comment>
<keyword evidence="3" id="KW-0143">Chaperone</keyword>
<evidence type="ECO:0000313" key="6">
    <source>
        <dbReference type="Proteomes" id="UP001428341"/>
    </source>
</evidence>
<proteinExistence type="inferred from homology"/>
<dbReference type="SUPFAM" id="SSF52029">
    <property type="entry name" value="GroEL apical domain-like"/>
    <property type="match status" value="1"/>
</dbReference>
<dbReference type="InterPro" id="IPR027409">
    <property type="entry name" value="GroEL-like_apical_dom_sf"/>
</dbReference>
<feature type="region of interest" description="Disordered" evidence="4">
    <location>
        <begin position="15"/>
        <end position="34"/>
    </location>
</feature>
<evidence type="ECO:0000256" key="2">
    <source>
        <dbReference type="ARBA" id="ARBA00022946"/>
    </source>
</evidence>
<dbReference type="InterPro" id="IPR027410">
    <property type="entry name" value="TCP-1-like_intermed_sf"/>
</dbReference>
<dbReference type="GO" id="GO:0140662">
    <property type="term" value="F:ATP-dependent protein folding chaperone"/>
    <property type="evidence" value="ECO:0007669"/>
    <property type="project" value="InterPro"/>
</dbReference>
<dbReference type="InterPro" id="IPR027413">
    <property type="entry name" value="GROEL-like_equatorial_sf"/>
</dbReference>
<accession>A0AAP0MUS5</accession>
<dbReference type="GO" id="GO:0005524">
    <property type="term" value="F:ATP binding"/>
    <property type="evidence" value="ECO:0007669"/>
    <property type="project" value="InterPro"/>
</dbReference>
<reference evidence="5 6" key="1">
    <citation type="submission" date="2024-05" db="EMBL/GenBank/DDBJ databases">
        <title>Haplotype-resolved chromosome-level genome assembly of Huyou (Citrus changshanensis).</title>
        <authorList>
            <person name="Miao C."/>
            <person name="Chen W."/>
            <person name="Wu Y."/>
            <person name="Wang L."/>
            <person name="Zhao S."/>
            <person name="Grierson D."/>
            <person name="Xu C."/>
            <person name="Chen K."/>
        </authorList>
    </citation>
    <scope>NUCLEOTIDE SEQUENCE [LARGE SCALE GENOMIC DNA]</scope>
    <source>
        <strain evidence="5">01-14</strain>
        <tissue evidence="5">Leaf</tissue>
    </source>
</reference>
<organism evidence="5 6">
    <name type="scientific">Citrus x changshan-huyou</name>
    <dbReference type="NCBI Taxonomy" id="2935761"/>
    <lineage>
        <taxon>Eukaryota</taxon>
        <taxon>Viridiplantae</taxon>
        <taxon>Streptophyta</taxon>
        <taxon>Embryophyta</taxon>
        <taxon>Tracheophyta</taxon>
        <taxon>Spermatophyta</taxon>
        <taxon>Magnoliopsida</taxon>
        <taxon>eudicotyledons</taxon>
        <taxon>Gunneridae</taxon>
        <taxon>Pentapetalae</taxon>
        <taxon>rosids</taxon>
        <taxon>malvids</taxon>
        <taxon>Sapindales</taxon>
        <taxon>Rutaceae</taxon>
        <taxon>Aurantioideae</taxon>
        <taxon>Citrus</taxon>
    </lineage>
</organism>
<dbReference type="Gene3D" id="3.30.260.10">
    <property type="entry name" value="TCP-1-like chaperonin intermediate domain"/>
    <property type="match status" value="1"/>
</dbReference>
<comment type="similarity">
    <text evidence="1">Belongs to the chaperonin (HSP60) family.</text>
</comment>
<dbReference type="Proteomes" id="UP001428341">
    <property type="component" value="Unassembled WGS sequence"/>
</dbReference>
<evidence type="ECO:0000256" key="3">
    <source>
        <dbReference type="ARBA" id="ARBA00023186"/>
    </source>
</evidence>
<evidence type="ECO:0000256" key="4">
    <source>
        <dbReference type="SAM" id="MobiDB-lite"/>
    </source>
</evidence>
<evidence type="ECO:0000313" key="5">
    <source>
        <dbReference type="EMBL" id="KAK9222350.1"/>
    </source>
</evidence>
<keyword evidence="2" id="KW-0809">Transit peptide</keyword>
<evidence type="ECO:0000256" key="1">
    <source>
        <dbReference type="ARBA" id="ARBA00006607"/>
    </source>
</evidence>
<dbReference type="EMBL" id="JBCGBO010000002">
    <property type="protein sequence ID" value="KAK9222350.1"/>
    <property type="molecule type" value="Genomic_DNA"/>
</dbReference>
<dbReference type="InterPro" id="IPR001844">
    <property type="entry name" value="Cpn60/GroEL"/>
</dbReference>
<name>A0AAP0MUS5_9ROSI</name>
<dbReference type="Gene3D" id="1.10.560.10">
    <property type="entry name" value="GroEL-like equatorial domain"/>
    <property type="match status" value="1"/>
</dbReference>
<protein>
    <submittedName>
        <fullName evidence="5">Uncharacterized protein</fullName>
    </submittedName>
</protein>
<dbReference type="Pfam" id="PF00118">
    <property type="entry name" value="Cpn60_TCP1"/>
    <property type="match status" value="1"/>
</dbReference>
<dbReference type="AlphaFoldDB" id="A0AAP0MUS5"/>
<gene>
    <name evidence="5" type="ORF">WN944_010785</name>
</gene>
<dbReference type="GO" id="GO:0042026">
    <property type="term" value="P:protein refolding"/>
    <property type="evidence" value="ECO:0007669"/>
    <property type="project" value="InterPro"/>
</dbReference>
<dbReference type="InterPro" id="IPR002423">
    <property type="entry name" value="Cpn60/GroEL/TCP-1"/>
</dbReference>